<dbReference type="InterPro" id="IPR051459">
    <property type="entry name" value="Cytochrome_c-type_DH"/>
</dbReference>
<gene>
    <name evidence="9" type="ORF">CJU94_37335</name>
</gene>
<keyword evidence="10" id="KW-1185">Reference proteome</keyword>
<evidence type="ECO:0000256" key="2">
    <source>
        <dbReference type="ARBA" id="ARBA00022617"/>
    </source>
</evidence>
<dbReference type="InterPro" id="IPR008168">
    <property type="entry name" value="Cyt_C_IC"/>
</dbReference>
<dbReference type="OrthoDB" id="9757546at2"/>
<keyword evidence="2 6" id="KW-0349">Heme</keyword>
<accession>A0A248VXV2</accession>
<dbReference type="GO" id="GO:0009055">
    <property type="term" value="F:electron transfer activity"/>
    <property type="evidence" value="ECO:0007669"/>
    <property type="project" value="InterPro"/>
</dbReference>
<protein>
    <submittedName>
        <fullName evidence="9">Cytochrome C</fullName>
    </submittedName>
</protein>
<dbReference type="Gene3D" id="1.10.760.10">
    <property type="entry name" value="Cytochrome c-like domain"/>
    <property type="match status" value="1"/>
</dbReference>
<reference evidence="9 10" key="1">
    <citation type="submission" date="2017-08" db="EMBL/GenBank/DDBJ databases">
        <title>Identification and genetic characteristics of simultaneous BTEX- and naphthalene-degrading Paraburkholderia sp. BN5 isolated from petroleum-contaminated soil.</title>
        <authorList>
            <person name="Lee Y."/>
            <person name="Jeon C.O."/>
        </authorList>
    </citation>
    <scope>NUCLEOTIDE SEQUENCE [LARGE SCALE GENOMIC DNA]</scope>
    <source>
        <strain evidence="9 10">BN5</strain>
        <plasmid evidence="9 10">pBN2</plasmid>
    </source>
</reference>
<evidence type="ECO:0000256" key="5">
    <source>
        <dbReference type="ARBA" id="ARBA00023004"/>
    </source>
</evidence>
<dbReference type="PROSITE" id="PS51007">
    <property type="entry name" value="CYTC"/>
    <property type="match status" value="1"/>
</dbReference>
<evidence type="ECO:0000256" key="3">
    <source>
        <dbReference type="ARBA" id="ARBA00022723"/>
    </source>
</evidence>
<feature type="domain" description="Cytochrome c" evidence="8">
    <location>
        <begin position="69"/>
        <end position="159"/>
    </location>
</feature>
<dbReference type="AlphaFoldDB" id="A0A248VXV2"/>
<dbReference type="InterPro" id="IPR036909">
    <property type="entry name" value="Cyt_c-like_dom_sf"/>
</dbReference>
<organism evidence="9 10">
    <name type="scientific">Paraburkholderia aromaticivorans</name>
    <dbReference type="NCBI Taxonomy" id="2026199"/>
    <lineage>
        <taxon>Bacteria</taxon>
        <taxon>Pseudomonadati</taxon>
        <taxon>Pseudomonadota</taxon>
        <taxon>Betaproteobacteria</taxon>
        <taxon>Burkholderiales</taxon>
        <taxon>Burkholderiaceae</taxon>
        <taxon>Paraburkholderia</taxon>
    </lineage>
</organism>
<dbReference type="PANTHER" id="PTHR35008:SF8">
    <property type="entry name" value="ALCOHOL DEHYDROGENASE CYTOCHROME C SUBUNIT"/>
    <property type="match status" value="1"/>
</dbReference>
<dbReference type="Pfam" id="PF13442">
    <property type="entry name" value="Cytochrome_CBB3"/>
    <property type="match status" value="1"/>
</dbReference>
<dbReference type="SUPFAM" id="SSF46626">
    <property type="entry name" value="Cytochrome c"/>
    <property type="match status" value="1"/>
</dbReference>
<proteinExistence type="predicted"/>
<dbReference type="KEGG" id="parb:CJU94_37335"/>
<dbReference type="RefSeq" id="WP_095423608.1">
    <property type="nucleotide sequence ID" value="NZ_CP022992.1"/>
</dbReference>
<keyword evidence="1" id="KW-0813">Transport</keyword>
<evidence type="ECO:0000256" key="7">
    <source>
        <dbReference type="SAM" id="Phobius"/>
    </source>
</evidence>
<dbReference type="GO" id="GO:0005506">
    <property type="term" value="F:iron ion binding"/>
    <property type="evidence" value="ECO:0007669"/>
    <property type="project" value="InterPro"/>
</dbReference>
<evidence type="ECO:0000259" key="8">
    <source>
        <dbReference type="PROSITE" id="PS51007"/>
    </source>
</evidence>
<dbReference type="PRINTS" id="PR00605">
    <property type="entry name" value="CYTCHROMECIC"/>
</dbReference>
<feature type="transmembrane region" description="Helical" evidence="7">
    <location>
        <begin position="27"/>
        <end position="46"/>
    </location>
</feature>
<dbReference type="Proteomes" id="UP000215158">
    <property type="component" value="Plasmid pBN2"/>
</dbReference>
<keyword evidence="5 6" id="KW-0408">Iron</keyword>
<dbReference type="PANTHER" id="PTHR35008">
    <property type="entry name" value="BLL4482 PROTEIN-RELATED"/>
    <property type="match status" value="1"/>
</dbReference>
<evidence type="ECO:0000256" key="4">
    <source>
        <dbReference type="ARBA" id="ARBA00022982"/>
    </source>
</evidence>
<dbReference type="GO" id="GO:0020037">
    <property type="term" value="F:heme binding"/>
    <property type="evidence" value="ECO:0007669"/>
    <property type="project" value="InterPro"/>
</dbReference>
<geneLocation type="plasmid" evidence="9 10">
    <name>pBN2</name>
</geneLocation>
<keyword evidence="7" id="KW-0472">Membrane</keyword>
<keyword evidence="7" id="KW-1133">Transmembrane helix</keyword>
<evidence type="ECO:0000256" key="1">
    <source>
        <dbReference type="ARBA" id="ARBA00022448"/>
    </source>
</evidence>
<keyword evidence="7" id="KW-0812">Transmembrane</keyword>
<evidence type="ECO:0000256" key="6">
    <source>
        <dbReference type="PROSITE-ProRule" id="PRU00433"/>
    </source>
</evidence>
<keyword evidence="4" id="KW-0249">Electron transport</keyword>
<evidence type="ECO:0000313" key="9">
    <source>
        <dbReference type="EMBL" id="ASW03844.1"/>
    </source>
</evidence>
<keyword evidence="3 6" id="KW-0479">Metal-binding</keyword>
<sequence length="195" mass="19980">MKHDTQHDTIQTREYAEPIEQANPVPWLLGLVGASLAVWGVSYFLLNPDLAPASAKDTSRDAVTSAAAPAAADGAQIFASRCASCHQANGAGLPGVFPPLAGSAWVNGDAKTVSRILLLGINGKIDVAGATFNGTMPAFGTTLSDAEIAAVATHVRASFGNKSAALTADLVKGERTALGTRTTPWAGGDELSKQP</sequence>
<keyword evidence="9" id="KW-0614">Plasmid</keyword>
<evidence type="ECO:0000313" key="10">
    <source>
        <dbReference type="Proteomes" id="UP000215158"/>
    </source>
</evidence>
<dbReference type="InterPro" id="IPR009056">
    <property type="entry name" value="Cyt_c-like_dom"/>
</dbReference>
<name>A0A248VXV2_9BURK</name>
<dbReference type="EMBL" id="CP022992">
    <property type="protein sequence ID" value="ASW03844.1"/>
    <property type="molecule type" value="Genomic_DNA"/>
</dbReference>